<reference evidence="2" key="1">
    <citation type="submission" date="2018-05" db="EMBL/GenBank/DDBJ databases">
        <authorList>
            <person name="Lanie J.A."/>
            <person name="Ng W.-L."/>
            <person name="Kazmierczak K.M."/>
            <person name="Andrzejewski T.M."/>
            <person name="Davidsen T.M."/>
            <person name="Wayne K.J."/>
            <person name="Tettelin H."/>
            <person name="Glass J.I."/>
            <person name="Rusch D."/>
            <person name="Podicherti R."/>
            <person name="Tsui H.-C.T."/>
            <person name="Winkler M.E."/>
        </authorList>
    </citation>
    <scope>NUCLEOTIDE SEQUENCE</scope>
</reference>
<accession>A0A382LFM8</accession>
<dbReference type="PANTHER" id="PTHR47514">
    <property type="entry name" value="TRANSKETOLASE N-TERMINAL SECTION-RELATED"/>
    <property type="match status" value="1"/>
</dbReference>
<gene>
    <name evidence="2" type="ORF">METZ01_LOCUS288323</name>
</gene>
<dbReference type="CDD" id="cd02012">
    <property type="entry name" value="TPP_TK"/>
    <property type="match status" value="1"/>
</dbReference>
<feature type="non-terminal residue" evidence="2">
    <location>
        <position position="206"/>
    </location>
</feature>
<dbReference type="AlphaFoldDB" id="A0A382LFM8"/>
<sequence length="206" mass="22947">MLDDRSKSLRRLVLEMVEVGGRGHIGPALSLIEILRVLYDFFLRYRPDQPHWPNRDRFILSKGHGCLALYAILADKGFFERSELSRFCQPESILGGHPERGKIPGVEASTGSLGHGLPIGVGMALAAKIRKQSHRVVVVTGDGEINEGSIWESAMSAAKHKLNNLSVIVDYNKLQSYGTVREVMNLEPLVDKWKSFGFKVQEVDGH</sequence>
<evidence type="ECO:0000259" key="1">
    <source>
        <dbReference type="Pfam" id="PF00456"/>
    </source>
</evidence>
<dbReference type="PANTHER" id="PTHR47514:SF2">
    <property type="entry name" value="TRANSKETOLASE"/>
    <property type="match status" value="1"/>
</dbReference>
<dbReference type="SUPFAM" id="SSF52518">
    <property type="entry name" value="Thiamin diphosphate-binding fold (THDP-binding)"/>
    <property type="match status" value="1"/>
</dbReference>
<proteinExistence type="predicted"/>
<dbReference type="InterPro" id="IPR029061">
    <property type="entry name" value="THDP-binding"/>
</dbReference>
<protein>
    <recommendedName>
        <fullName evidence="1">Transketolase N-terminal domain-containing protein</fullName>
    </recommendedName>
</protein>
<dbReference type="Gene3D" id="3.40.50.970">
    <property type="match status" value="1"/>
</dbReference>
<name>A0A382LFM8_9ZZZZ</name>
<feature type="domain" description="Transketolase N-terminal" evidence="1">
    <location>
        <begin position="7"/>
        <end position="204"/>
    </location>
</feature>
<dbReference type="Pfam" id="PF00456">
    <property type="entry name" value="Transketolase_N"/>
    <property type="match status" value="1"/>
</dbReference>
<dbReference type="EMBL" id="UINC01086739">
    <property type="protein sequence ID" value="SVC35469.1"/>
    <property type="molecule type" value="Genomic_DNA"/>
</dbReference>
<dbReference type="InterPro" id="IPR005474">
    <property type="entry name" value="Transketolase_N"/>
</dbReference>
<evidence type="ECO:0000313" key="2">
    <source>
        <dbReference type="EMBL" id="SVC35469.1"/>
    </source>
</evidence>
<organism evidence="2">
    <name type="scientific">marine metagenome</name>
    <dbReference type="NCBI Taxonomy" id="408172"/>
    <lineage>
        <taxon>unclassified sequences</taxon>
        <taxon>metagenomes</taxon>
        <taxon>ecological metagenomes</taxon>
    </lineage>
</organism>